<accession>A0A3B4YYD0</accession>
<dbReference type="InterPro" id="IPR029006">
    <property type="entry name" value="ADF-H/Gelsolin-like_dom_sf"/>
</dbReference>
<dbReference type="Gene3D" id="3.40.20.10">
    <property type="entry name" value="Severin"/>
    <property type="match status" value="1"/>
</dbReference>
<evidence type="ECO:0008006" key="2">
    <source>
        <dbReference type="Google" id="ProtNLM"/>
    </source>
</evidence>
<protein>
    <recommendedName>
        <fullName evidence="2">ADF-H domain-containing protein</fullName>
    </recommendedName>
</protein>
<dbReference type="GeneTree" id="ENSGT01030000240203"/>
<sequence length="53" mass="5758">MSLNLSKNGAALMAAYKDVVDGKSQKNWALFTYEGNSNDLACCSSQRCPEAVR</sequence>
<evidence type="ECO:0000313" key="1">
    <source>
        <dbReference type="Ensembl" id="ENSSPAP00000001285.1"/>
    </source>
</evidence>
<name>A0A3B4YYD0_9TELE</name>
<dbReference type="Ensembl" id="ENSSPAT00000001310.1">
    <property type="protein sequence ID" value="ENSSPAP00000001285.1"/>
    <property type="gene ID" value="ENSSPAG00000000986.1"/>
</dbReference>
<reference evidence="1" key="1">
    <citation type="submission" date="2023-09" db="UniProtKB">
        <authorList>
            <consortium name="Ensembl"/>
        </authorList>
    </citation>
    <scope>IDENTIFICATION</scope>
</reference>
<dbReference type="STRING" id="144197.ENSSPAP00000001285"/>
<dbReference type="SUPFAM" id="SSF55753">
    <property type="entry name" value="Actin depolymerizing proteins"/>
    <property type="match status" value="1"/>
</dbReference>
<proteinExistence type="predicted"/>
<organism evidence="1">
    <name type="scientific">Stegastes partitus</name>
    <name type="common">bicolor damselfish</name>
    <dbReference type="NCBI Taxonomy" id="144197"/>
    <lineage>
        <taxon>Eukaryota</taxon>
        <taxon>Metazoa</taxon>
        <taxon>Chordata</taxon>
        <taxon>Craniata</taxon>
        <taxon>Vertebrata</taxon>
        <taxon>Euteleostomi</taxon>
        <taxon>Actinopterygii</taxon>
        <taxon>Neopterygii</taxon>
        <taxon>Teleostei</taxon>
        <taxon>Neoteleostei</taxon>
        <taxon>Acanthomorphata</taxon>
        <taxon>Ovalentaria</taxon>
        <taxon>Pomacentridae</taxon>
        <taxon>Stegastes</taxon>
    </lineage>
</organism>
<dbReference type="AlphaFoldDB" id="A0A3B4YYD0"/>